<dbReference type="Gene3D" id="3.20.140.10">
    <property type="entry name" value="nicotinate phosphoribosyltransferase"/>
    <property type="match status" value="1"/>
</dbReference>
<evidence type="ECO:0000259" key="10">
    <source>
        <dbReference type="Pfam" id="PF04095"/>
    </source>
</evidence>
<evidence type="ECO:0000256" key="9">
    <source>
        <dbReference type="RuleBase" id="RU365100"/>
    </source>
</evidence>
<organism evidence="13">
    <name type="scientific">uncultured bacterium contig00007</name>
    <dbReference type="NCBI Taxonomy" id="1181499"/>
    <lineage>
        <taxon>Bacteria</taxon>
        <taxon>environmental samples</taxon>
    </lineage>
</organism>
<evidence type="ECO:0000256" key="1">
    <source>
        <dbReference type="ARBA" id="ARBA00004952"/>
    </source>
</evidence>
<evidence type="ECO:0000256" key="8">
    <source>
        <dbReference type="ARBA" id="ARBA00048668"/>
    </source>
</evidence>
<evidence type="ECO:0000256" key="7">
    <source>
        <dbReference type="ARBA" id="ARBA00022679"/>
    </source>
</evidence>
<comment type="pathway">
    <text evidence="1 9">Cofactor biosynthesis; NAD(+) biosynthesis; nicotinate D-ribonucleotide from nicotinate: step 1/1.</text>
</comment>
<name>A0A806KHI1_9BACT</name>
<dbReference type="InterPro" id="IPR040727">
    <property type="entry name" value="NAPRTase_N"/>
</dbReference>
<dbReference type="InterPro" id="IPR041619">
    <property type="entry name" value="NAPRTase_C"/>
</dbReference>
<sequence>MDNSALFTDFYSLTMAQGYWKRSKAQSSGTDRCVFEMFFRHHPYDGGYSIFAGLGTLLDKLINFSFSNDDIAFLKTQGIFEDAFLEYLKSFRFNGSLWAMDEGTVIFPQEPLVRVEGSLIECQIIEGLILNIINFQSLIATKACRIWLASGKGKIMEFGLRRAQGQDGALSASRAAYIGGAYGTSNTLAGKVFGIPVMGTMAHSWIMSYDTEEEAFNAYADLYPDRTIFLIDTYDTLKSGILNAIKVGKKLAAKGKNFGVRLDSGDIQYLSKEVRKRLDEAGLKNAYITVSNDLEENIIENLVREGAPVDSWGVGTRMVTGSREAAFTGVYKLAARVEGDTAFPVMKLSDNPEKTTNPGIKQVWRIWDANGFSVADVLSIAESSGPKKGSGYNFWHPSADYRHFSHTIEGNVEPLLKKRLENGELTERQPALAEIQAYTGANIDRFDASYKRLLNPHAYKVSITEQLRQLKLELIQKHLGTR</sequence>
<evidence type="ECO:0000256" key="3">
    <source>
        <dbReference type="ARBA" id="ARBA00013236"/>
    </source>
</evidence>
<dbReference type="FunFam" id="3.20.20.70:FF:000076">
    <property type="entry name" value="Nicotinate phosphoribosyltransferase"/>
    <property type="match status" value="1"/>
</dbReference>
<evidence type="ECO:0000256" key="4">
    <source>
        <dbReference type="ARBA" id="ARBA00022553"/>
    </source>
</evidence>
<dbReference type="SUPFAM" id="SSF54675">
    <property type="entry name" value="Nicotinate/Quinolinate PRTase N-terminal domain-like"/>
    <property type="match status" value="1"/>
</dbReference>
<proteinExistence type="inferred from homology"/>
<dbReference type="Pfam" id="PF17956">
    <property type="entry name" value="NAPRTase_C"/>
    <property type="match status" value="1"/>
</dbReference>
<dbReference type="Gene3D" id="3.20.20.70">
    <property type="entry name" value="Aldolase class I"/>
    <property type="match status" value="1"/>
</dbReference>
<comment type="similarity">
    <text evidence="2 9">Belongs to the NAPRTase family.</text>
</comment>
<comment type="function">
    <text evidence="9">Catalyzes the first step in the biosynthesis of NAD from nicotinic acid, the ATP-dependent synthesis of beta-nicotinate D-ribonucleotide from nicotinate and 5-phospho-D-ribose 1-phosphate.</text>
</comment>
<dbReference type="InterPro" id="IPR041525">
    <property type="entry name" value="N/Namide_PRibTrfase"/>
</dbReference>
<dbReference type="GO" id="GO:0034355">
    <property type="term" value="P:NAD+ biosynthetic process via the salvage pathway"/>
    <property type="evidence" value="ECO:0007669"/>
    <property type="project" value="TreeGrafter"/>
</dbReference>
<evidence type="ECO:0000256" key="2">
    <source>
        <dbReference type="ARBA" id="ARBA00010897"/>
    </source>
</evidence>
<keyword evidence="4" id="KW-0597">Phosphoprotein</keyword>
<feature type="domain" description="Nicotinate phosphoribosyltransferase N-terminal" evidence="11">
    <location>
        <begin position="6"/>
        <end position="134"/>
    </location>
</feature>
<evidence type="ECO:0000259" key="11">
    <source>
        <dbReference type="Pfam" id="PF17767"/>
    </source>
</evidence>
<dbReference type="Pfam" id="PF04095">
    <property type="entry name" value="NAPRTase"/>
    <property type="match status" value="1"/>
</dbReference>
<keyword evidence="13" id="KW-0328">Glycosyltransferase</keyword>
<dbReference type="PANTHER" id="PTHR11098:SF1">
    <property type="entry name" value="NICOTINATE PHOSPHORIBOSYLTRANSFERASE"/>
    <property type="match status" value="1"/>
</dbReference>
<evidence type="ECO:0000256" key="6">
    <source>
        <dbReference type="ARBA" id="ARBA00022642"/>
    </source>
</evidence>
<dbReference type="CDD" id="cd01570">
    <property type="entry name" value="NAPRTase_A"/>
    <property type="match status" value="1"/>
</dbReference>
<keyword evidence="7 9" id="KW-0808">Transferase</keyword>
<keyword evidence="6 9" id="KW-0662">Pyridine nucleotide biosynthesis</keyword>
<evidence type="ECO:0000313" key="13">
    <source>
        <dbReference type="EMBL" id="AGS54085.1"/>
    </source>
</evidence>
<dbReference type="PIRSF" id="PIRSF000484">
    <property type="entry name" value="NAPRT"/>
    <property type="match status" value="1"/>
</dbReference>
<dbReference type="NCBIfam" id="NF009131">
    <property type="entry name" value="PRK12484.1"/>
    <property type="match status" value="1"/>
</dbReference>
<dbReference type="UniPathway" id="UPA00253">
    <property type="reaction ID" value="UER00457"/>
</dbReference>
<dbReference type="SUPFAM" id="SSF51690">
    <property type="entry name" value="Nicotinate/Quinolinate PRTase C-terminal domain-like"/>
    <property type="match status" value="1"/>
</dbReference>
<dbReference type="EC" id="6.3.4.21" evidence="3 9"/>
<evidence type="ECO:0000256" key="5">
    <source>
        <dbReference type="ARBA" id="ARBA00022598"/>
    </source>
</evidence>
<keyword evidence="5 9" id="KW-0436">Ligase</keyword>
<comment type="catalytic activity">
    <reaction evidence="8 9">
        <text>5-phospho-alpha-D-ribose 1-diphosphate + nicotinate + ATP + H2O = nicotinate beta-D-ribonucleotide + ADP + phosphate + diphosphate</text>
        <dbReference type="Rhea" id="RHEA:36163"/>
        <dbReference type="ChEBI" id="CHEBI:15377"/>
        <dbReference type="ChEBI" id="CHEBI:30616"/>
        <dbReference type="ChEBI" id="CHEBI:32544"/>
        <dbReference type="ChEBI" id="CHEBI:33019"/>
        <dbReference type="ChEBI" id="CHEBI:43474"/>
        <dbReference type="ChEBI" id="CHEBI:57502"/>
        <dbReference type="ChEBI" id="CHEBI:58017"/>
        <dbReference type="ChEBI" id="CHEBI:456216"/>
        <dbReference type="EC" id="6.3.4.21"/>
    </reaction>
</comment>
<dbReference type="EMBL" id="JQ844276">
    <property type="protein sequence ID" value="AGS54085.1"/>
    <property type="molecule type" value="Genomic_DNA"/>
</dbReference>
<dbReference type="PANTHER" id="PTHR11098">
    <property type="entry name" value="NICOTINATE PHOSPHORIBOSYLTRANSFERASE"/>
    <property type="match status" value="1"/>
</dbReference>
<dbReference type="AlphaFoldDB" id="A0A806KHI1"/>
<dbReference type="GO" id="GO:0004516">
    <property type="term" value="F:nicotinate phosphoribosyltransferase activity"/>
    <property type="evidence" value="ECO:0007669"/>
    <property type="project" value="UniProtKB-UniRule"/>
</dbReference>
<comment type="PTM">
    <text evidence="9">Transiently phosphorylated on a His residue during the reaction cycle. Phosphorylation strongly increases the affinity for substrates and increases the rate of nicotinate D-ribonucleotide production. Dephosphorylation regenerates the low-affinity form of the enzyme, leading to product release.</text>
</comment>
<feature type="domain" description="Nicotinate phosphoribosyltransferase C-terminal" evidence="12">
    <location>
        <begin position="361"/>
        <end position="471"/>
    </location>
</feature>
<dbReference type="InterPro" id="IPR013785">
    <property type="entry name" value="Aldolase_TIM"/>
</dbReference>
<reference evidence="13" key="1">
    <citation type="submission" date="2012-03" db="EMBL/GenBank/DDBJ databases">
        <title>Functional metagenomics reveals considerable lignocellulase gene clusters in the gut microbiome of a wood-feeding higher termite.</title>
        <authorList>
            <person name="Liu N."/>
        </authorList>
    </citation>
    <scope>NUCLEOTIDE SEQUENCE</scope>
</reference>
<dbReference type="NCBIfam" id="TIGR01513">
    <property type="entry name" value="NAPRTase_put"/>
    <property type="match status" value="1"/>
</dbReference>
<dbReference type="InterPro" id="IPR007229">
    <property type="entry name" value="Nic_PRibTrfase-Fam"/>
</dbReference>
<dbReference type="InterPro" id="IPR036068">
    <property type="entry name" value="Nicotinate_pribotase-like_C"/>
</dbReference>
<dbReference type="Pfam" id="PF17767">
    <property type="entry name" value="NAPRTase_N"/>
    <property type="match status" value="1"/>
</dbReference>
<feature type="domain" description="Nicotinate/nicotinamide phosphoribosyltransferase" evidence="10">
    <location>
        <begin position="154"/>
        <end position="356"/>
    </location>
</feature>
<protein>
    <recommendedName>
        <fullName evidence="3 9">Nicotinate phosphoribosyltransferase</fullName>
        <ecNumber evidence="3 9">6.3.4.21</ecNumber>
    </recommendedName>
</protein>
<dbReference type="GO" id="GO:0005829">
    <property type="term" value="C:cytosol"/>
    <property type="evidence" value="ECO:0007669"/>
    <property type="project" value="TreeGrafter"/>
</dbReference>
<accession>A0A806KHI1</accession>
<dbReference type="InterPro" id="IPR006405">
    <property type="entry name" value="Nic_PRibTrfase_pncB"/>
</dbReference>
<dbReference type="GO" id="GO:0047280">
    <property type="term" value="F:nicotinamide phosphoribosyltransferase activity"/>
    <property type="evidence" value="ECO:0007669"/>
    <property type="project" value="UniProtKB-ARBA"/>
</dbReference>
<dbReference type="NCBIfam" id="NF006695">
    <property type="entry name" value="PRK09243.1-2"/>
    <property type="match status" value="1"/>
</dbReference>
<evidence type="ECO:0000259" key="12">
    <source>
        <dbReference type="Pfam" id="PF17956"/>
    </source>
</evidence>